<feature type="compositionally biased region" description="Basic and acidic residues" evidence="5">
    <location>
        <begin position="10"/>
        <end position="25"/>
    </location>
</feature>
<dbReference type="GO" id="GO:0005737">
    <property type="term" value="C:cytoplasm"/>
    <property type="evidence" value="ECO:0007669"/>
    <property type="project" value="TreeGrafter"/>
</dbReference>
<dbReference type="InterPro" id="IPR011009">
    <property type="entry name" value="Kinase-like_dom_sf"/>
</dbReference>
<dbReference type="PROSITE" id="PS00107">
    <property type="entry name" value="PROTEIN_KINASE_ATP"/>
    <property type="match status" value="1"/>
</dbReference>
<reference evidence="7 8" key="1">
    <citation type="journal article" date="2004" name="Nature">
        <title>Genome sequence of the ultrasmall unicellular red alga Cyanidioschyzon merolae 10D.</title>
        <authorList>
            <person name="Matsuzaki M."/>
            <person name="Misumi O."/>
            <person name="Shin-i T."/>
            <person name="Maruyama S."/>
            <person name="Takahara M."/>
            <person name="Miyagishima S."/>
            <person name="Mori T."/>
            <person name="Nishida K."/>
            <person name="Yagisawa F."/>
            <person name="Nishida K."/>
            <person name="Yoshida Y."/>
            <person name="Nishimura Y."/>
            <person name="Nakao S."/>
            <person name="Kobayashi T."/>
            <person name="Momoyama Y."/>
            <person name="Higashiyama T."/>
            <person name="Minoda A."/>
            <person name="Sano M."/>
            <person name="Nomoto H."/>
            <person name="Oishi K."/>
            <person name="Hayashi H."/>
            <person name="Ohta F."/>
            <person name="Nishizaka S."/>
            <person name="Haga S."/>
            <person name="Miura S."/>
            <person name="Morishita T."/>
            <person name="Kabeya Y."/>
            <person name="Terasawa K."/>
            <person name="Suzuki Y."/>
            <person name="Ishii Y."/>
            <person name="Asakawa S."/>
            <person name="Takano H."/>
            <person name="Ohta N."/>
            <person name="Kuroiwa H."/>
            <person name="Tanaka K."/>
            <person name="Shimizu N."/>
            <person name="Sugano S."/>
            <person name="Sato N."/>
            <person name="Nozaki H."/>
            <person name="Ogasawara N."/>
            <person name="Kohara Y."/>
            <person name="Kuroiwa T."/>
        </authorList>
    </citation>
    <scope>NUCLEOTIDE SEQUENCE [LARGE SCALE GENOMIC DNA]</scope>
    <source>
        <strain evidence="7 8">10D</strain>
    </source>
</reference>
<dbReference type="GeneID" id="16997381"/>
<feature type="compositionally biased region" description="Basic residues" evidence="5">
    <location>
        <begin position="393"/>
        <end position="402"/>
    </location>
</feature>
<dbReference type="SUPFAM" id="SSF56112">
    <property type="entry name" value="Protein kinase-like (PK-like)"/>
    <property type="match status" value="1"/>
</dbReference>
<dbReference type="InterPro" id="IPR008271">
    <property type="entry name" value="Ser/Thr_kinase_AS"/>
</dbReference>
<reference evidence="7 8" key="2">
    <citation type="journal article" date="2007" name="BMC Biol.">
        <title>A 100%-complete sequence reveals unusually simple genomic features in the hot-spring red alga Cyanidioschyzon merolae.</title>
        <authorList>
            <person name="Nozaki H."/>
            <person name="Takano H."/>
            <person name="Misumi O."/>
            <person name="Terasawa K."/>
            <person name="Matsuzaki M."/>
            <person name="Maruyama S."/>
            <person name="Nishida K."/>
            <person name="Yagisawa F."/>
            <person name="Yoshida Y."/>
            <person name="Fujiwara T."/>
            <person name="Takio S."/>
            <person name="Tamura K."/>
            <person name="Chung S.J."/>
            <person name="Nakamura S."/>
            <person name="Kuroiwa H."/>
            <person name="Tanaka K."/>
            <person name="Sato N."/>
            <person name="Kuroiwa T."/>
        </authorList>
    </citation>
    <scope>NUCLEOTIDE SEQUENCE [LARGE SCALE GENOMIC DNA]</scope>
    <source>
        <strain evidence="7 8">10D</strain>
    </source>
</reference>
<dbReference type="SUPFAM" id="SSF48371">
    <property type="entry name" value="ARM repeat"/>
    <property type="match status" value="1"/>
</dbReference>
<evidence type="ECO:0000256" key="3">
    <source>
        <dbReference type="ARBA" id="ARBA00022840"/>
    </source>
</evidence>
<feature type="region of interest" description="Disordered" evidence="5">
    <location>
        <begin position="478"/>
        <end position="508"/>
    </location>
</feature>
<feature type="region of interest" description="Disordered" evidence="5">
    <location>
        <begin position="1279"/>
        <end position="1310"/>
    </location>
</feature>
<feature type="compositionally biased region" description="Low complexity" evidence="5">
    <location>
        <begin position="1279"/>
        <end position="1290"/>
    </location>
</feature>
<gene>
    <name evidence="7" type="ORF">CYME_CMS384C</name>
</gene>
<dbReference type="CDD" id="cd06627">
    <property type="entry name" value="STKc_Cdc7_like"/>
    <property type="match status" value="1"/>
</dbReference>
<evidence type="ECO:0000256" key="4">
    <source>
        <dbReference type="PROSITE-ProRule" id="PRU10141"/>
    </source>
</evidence>
<feature type="region of interest" description="Disordered" evidence="5">
    <location>
        <begin position="368"/>
        <end position="431"/>
    </location>
</feature>
<dbReference type="OrthoDB" id="8693905at2759"/>
<feature type="region of interest" description="Disordered" evidence="5">
    <location>
        <begin position="1"/>
        <end position="67"/>
    </location>
</feature>
<evidence type="ECO:0000256" key="5">
    <source>
        <dbReference type="SAM" id="MobiDB-lite"/>
    </source>
</evidence>
<keyword evidence="2 4" id="KW-0547">Nucleotide-binding</keyword>
<dbReference type="InterPro" id="IPR000719">
    <property type="entry name" value="Prot_kinase_dom"/>
</dbReference>
<dbReference type="RefSeq" id="XP_005538990.1">
    <property type="nucleotide sequence ID" value="XM_005538933.1"/>
</dbReference>
<evidence type="ECO:0000313" key="7">
    <source>
        <dbReference type="EMBL" id="BAM82954.1"/>
    </source>
</evidence>
<feature type="compositionally biased region" description="Acidic residues" evidence="5">
    <location>
        <begin position="610"/>
        <end position="620"/>
    </location>
</feature>
<feature type="compositionally biased region" description="Polar residues" evidence="5">
    <location>
        <begin position="1187"/>
        <end position="1203"/>
    </location>
</feature>
<feature type="domain" description="Protein kinase" evidence="6">
    <location>
        <begin position="89"/>
        <end position="356"/>
    </location>
</feature>
<feature type="region of interest" description="Disordered" evidence="5">
    <location>
        <begin position="708"/>
        <end position="739"/>
    </location>
</feature>
<dbReference type="GO" id="GO:0004674">
    <property type="term" value="F:protein serine/threonine kinase activity"/>
    <property type="evidence" value="ECO:0007669"/>
    <property type="project" value="UniProtKB-EC"/>
</dbReference>
<evidence type="ECO:0000313" key="8">
    <source>
        <dbReference type="Proteomes" id="UP000007014"/>
    </source>
</evidence>
<evidence type="ECO:0000256" key="2">
    <source>
        <dbReference type="ARBA" id="ARBA00022741"/>
    </source>
</evidence>
<dbReference type="STRING" id="280699.M1VC12"/>
<evidence type="ECO:0000259" key="6">
    <source>
        <dbReference type="PROSITE" id="PS50011"/>
    </source>
</evidence>
<accession>M1VC12</accession>
<dbReference type="PROSITE" id="PS50011">
    <property type="entry name" value="PROTEIN_KINASE_DOM"/>
    <property type="match status" value="1"/>
</dbReference>
<dbReference type="Pfam" id="PF00069">
    <property type="entry name" value="Pkinase"/>
    <property type="match status" value="1"/>
</dbReference>
<feature type="binding site" evidence="4">
    <location>
        <position position="118"/>
    </location>
    <ligand>
        <name>ATP</name>
        <dbReference type="ChEBI" id="CHEBI:30616"/>
    </ligand>
</feature>
<dbReference type="InterPro" id="IPR016024">
    <property type="entry name" value="ARM-type_fold"/>
</dbReference>
<organism evidence="7 8">
    <name type="scientific">Cyanidioschyzon merolae (strain NIES-3377 / 10D)</name>
    <name type="common">Unicellular red alga</name>
    <dbReference type="NCBI Taxonomy" id="280699"/>
    <lineage>
        <taxon>Eukaryota</taxon>
        <taxon>Rhodophyta</taxon>
        <taxon>Bangiophyceae</taxon>
        <taxon>Cyanidiales</taxon>
        <taxon>Cyanidiaceae</taxon>
        <taxon>Cyanidioschyzon</taxon>
    </lineage>
</organism>
<feature type="region of interest" description="Disordered" evidence="5">
    <location>
        <begin position="520"/>
        <end position="558"/>
    </location>
</feature>
<feature type="region of interest" description="Disordered" evidence="5">
    <location>
        <begin position="1183"/>
        <end position="1216"/>
    </location>
</feature>
<dbReference type="InterPro" id="IPR050629">
    <property type="entry name" value="STE20/SPS1-PAK"/>
</dbReference>
<sequence length="1539" mass="169147">MEYGNSFSKKLSDRKYRAGNQEKETSGSPGSGERNAGRAKSPSRAKQTSNIAQTLSTARRPSSVPRSLLRTRANTEVKTLCSSTGEVLYYLGEQLGRGAYGVVYKAIEISTGYFVAVKQIPIEHMGPADREAVRNEIELLSKLNHFNIVKYSTVLHDERHISIVTEFMESGSLAGIVRRFGPLPETLIAWYVSQALKGLTYLHEQGVIHRDIKGANILLNKRAFVKLADFGVATKLMRSDTETLWSSGSASAGGPAAAPSIAGSPYWMAPEIIEMSGYGTASDIWSIGCTVIELFTGYPPYYELAPMSALFRIVSDEHPPLPPNVSEGMADFLLQCFQKDAERRPSAEMLLRHPWLVKRTSELKRAESRLMEASSDSDESDSVDTYPGNQPRRQQKHRRGSSKHSAIASHHENEPVPHLPVPPPKSVNVQVPSEDSLMDEELDDAPAAEDLDEEEPDIAEDFDSMTLRSAEDLAAFGNKAPTTERLSRPAEEHQDGVSGGTADPNGVPSQRRAALLASMAPHAAPASMKQSSVGTDHPQTSAHHDKQRGSIAGSTPPVRISVETLEMFAEKEETYDDLGIENEDLLLEELQRWRQSLHTTRFSVSVDMPSSDETDSETDTPDLTPDSEVAGDRSRNRTSSPVSRSRLRQSRERSLSLRHSFPHVGYQSQSLSLFSSPSISSAESEGDSLNPPTASTLVQVGDVSQAARLQPTEPADADTDANAIPRQRRRSERKLRHSDSLPRDRYERLVWEEISRKISALVRADLTLGDSKQRAVEAANSILELFREVQPQRFYLVTHHLLIPLMEVLDASGIEEQVLVERILAFLNEAAATMPGVPDSTAEGRAFREHLCIAGIVPILVEFSARTYNDRVRMQSAHLLAKMLHIDVEDVGVHEGKVACAPSAQDAGSETASDRRTFAFAYNQKRLDTAAVLDESDVRFIETFIASRGLRVFVHLLEPDFSRYWEMTLIALRGVALVMQTESQRRRHDICRLLARDGFLDRLSEALEWCIEWLAHKPAPSVEQQKLDHESPTKARQTHALHEEHVEHLVSRLVELWLLFPPADSVIEKHMARRSVLQPIVHILPALRDQRDQLSVLNSLRDLSGHQESHRALQTSGAITVLVGMLEHSMLLDGRIIITLFNLCRLRGPLETRERQEEAVCAHNGKLVRYLLQLARAGGGAIAGTGPVSQTPSGTGAGSNRNHPGTACSEDAPGQSGEHPLRGFAIEILCALDCSSERIRQVLWQNGVTGFLIGELLGTVVRQQRLRASKEAEAVSLAPAAAATRPPSAANTLSERGASITAPEASPRDDDMRVSHLLTSHQKAILESLVTWMHASKTSLRQIEDVLLLLPHEPLSADAGSVSTFLQVLAELPFCNAETRSPRAPVTAAAKIADSNCEASGSQWLPLQHQSSSACHAEYILGPYREMIEASARFRDALSAYQGGIFCRRLARLALGAQKADVRRQALLTLSALMQSADPEVLAVLQQLAVAERSVLLQPEVKSILERFGYTIDTALRETSPRALQVGSASDVTASAPEA</sequence>
<dbReference type="EC" id="2.7.11.1" evidence="1"/>
<feature type="compositionally biased region" description="Basic residues" evidence="5">
    <location>
        <begin position="726"/>
        <end position="736"/>
    </location>
</feature>
<dbReference type="PROSITE" id="PS00108">
    <property type="entry name" value="PROTEIN_KINASE_ST"/>
    <property type="match status" value="1"/>
</dbReference>
<dbReference type="InterPro" id="IPR017441">
    <property type="entry name" value="Protein_kinase_ATP_BS"/>
</dbReference>
<dbReference type="EMBL" id="AP006501">
    <property type="protein sequence ID" value="BAM82954.1"/>
    <property type="molecule type" value="Genomic_DNA"/>
</dbReference>
<proteinExistence type="predicted"/>
<dbReference type="HOGENOM" id="CLU_246893_0_0_1"/>
<dbReference type="KEGG" id="cme:CYME_CMS384C"/>
<dbReference type="Proteomes" id="UP000007014">
    <property type="component" value="Chromosome 19"/>
</dbReference>
<dbReference type="PANTHER" id="PTHR48012">
    <property type="entry name" value="STERILE20-LIKE KINASE, ISOFORM B-RELATED"/>
    <property type="match status" value="1"/>
</dbReference>
<feature type="region of interest" description="Disordered" evidence="5">
    <location>
        <begin position="604"/>
        <end position="661"/>
    </location>
</feature>
<name>M1VC12_CYAM1</name>
<keyword evidence="3 4" id="KW-0067">ATP-binding</keyword>
<dbReference type="eggNOG" id="KOG0198">
    <property type="taxonomic scope" value="Eukaryota"/>
</dbReference>
<feature type="compositionally biased region" description="Polar residues" evidence="5">
    <location>
        <begin position="529"/>
        <end position="541"/>
    </location>
</feature>
<dbReference type="Gene3D" id="1.10.510.10">
    <property type="entry name" value="Transferase(Phosphotransferase) domain 1"/>
    <property type="match status" value="1"/>
</dbReference>
<keyword evidence="8" id="KW-1185">Reference proteome</keyword>
<dbReference type="Gene3D" id="1.25.10.10">
    <property type="entry name" value="Leucine-rich Repeat Variant"/>
    <property type="match status" value="1"/>
</dbReference>
<dbReference type="OMA" id="VKQIKLV"/>
<dbReference type="SMART" id="SM00220">
    <property type="entry name" value="S_TKc"/>
    <property type="match status" value="1"/>
</dbReference>
<protein>
    <recommendedName>
        <fullName evidence="1">non-specific serine/threonine protein kinase</fullName>
        <ecNumber evidence="1">2.7.11.1</ecNumber>
    </recommendedName>
</protein>
<dbReference type="PANTHER" id="PTHR48012:SF26">
    <property type="entry name" value="SERINE_THREONINE-PROTEIN KINASE DDB_G0283821-RELATED"/>
    <property type="match status" value="1"/>
</dbReference>
<dbReference type="Gramene" id="CMS384CT">
    <property type="protein sequence ID" value="CMS384CT"/>
    <property type="gene ID" value="CMS384C"/>
</dbReference>
<dbReference type="GO" id="GO:0005524">
    <property type="term" value="F:ATP binding"/>
    <property type="evidence" value="ECO:0007669"/>
    <property type="project" value="UniProtKB-UniRule"/>
</dbReference>
<feature type="compositionally biased region" description="Basic and acidic residues" evidence="5">
    <location>
        <begin position="485"/>
        <end position="495"/>
    </location>
</feature>
<evidence type="ECO:0000256" key="1">
    <source>
        <dbReference type="ARBA" id="ARBA00012513"/>
    </source>
</evidence>
<dbReference type="InterPro" id="IPR011989">
    <property type="entry name" value="ARM-like"/>
</dbReference>
<feature type="compositionally biased region" description="Polar residues" evidence="5">
    <location>
        <begin position="44"/>
        <end position="57"/>
    </location>
</feature>